<reference evidence="4" key="1">
    <citation type="submission" date="2016-10" db="EMBL/GenBank/DDBJ databases">
        <authorList>
            <person name="Varghese N."/>
            <person name="Submissions S."/>
        </authorList>
    </citation>
    <scope>NUCLEOTIDE SEQUENCE [LARGE SCALE GENOMIC DNA]</scope>
    <source>
        <strain evidence="4">LMG 26383,CCUG 61248,R- 45681</strain>
    </source>
</reference>
<protein>
    <submittedName>
        <fullName evidence="3">Flavin reductase</fullName>
    </submittedName>
</protein>
<dbReference type="PANTHER" id="PTHR30466">
    <property type="entry name" value="FLAVIN REDUCTASE"/>
    <property type="match status" value="1"/>
</dbReference>
<dbReference type="InterPro" id="IPR050268">
    <property type="entry name" value="NADH-dep_flavin_reductase"/>
</dbReference>
<dbReference type="InterPro" id="IPR012349">
    <property type="entry name" value="Split_barrel_FMN-bd"/>
</dbReference>
<evidence type="ECO:0000313" key="3">
    <source>
        <dbReference type="EMBL" id="SEM36160.1"/>
    </source>
</evidence>
<accession>A0A1H7XQU4</accession>
<evidence type="ECO:0000259" key="2">
    <source>
        <dbReference type="SMART" id="SM00903"/>
    </source>
</evidence>
<dbReference type="OrthoDB" id="9789254at2"/>
<dbReference type="InterPro" id="IPR002563">
    <property type="entry name" value="Flavin_Rdtase-like_dom"/>
</dbReference>
<evidence type="ECO:0000313" key="4">
    <source>
        <dbReference type="Proteomes" id="UP000199664"/>
    </source>
</evidence>
<dbReference type="PANTHER" id="PTHR30466:SF1">
    <property type="entry name" value="FMN REDUCTASE (NADH) RUTF"/>
    <property type="match status" value="1"/>
</dbReference>
<sequence>MNSMVDAALRAALPDAQAFREAMAQVPSATHIVTTLGAAGRSGLTATAFSSVSVAPPTVLVCIEAASRTLAAIEESGIFCVNTLAAADHELATVFSGRRGLTGEERFAMGEWGELSTGAPVLASALASFDCRVAAVHRVTTHRILIGQVVALGGGGSGPGLVYRHRRFGGF</sequence>
<dbReference type="SUPFAM" id="SSF50475">
    <property type="entry name" value="FMN-binding split barrel"/>
    <property type="match status" value="1"/>
</dbReference>
<dbReference type="Pfam" id="PF01613">
    <property type="entry name" value="Flavin_Reduct"/>
    <property type="match status" value="1"/>
</dbReference>
<dbReference type="STRING" id="1036779.SAMN04515666_110135"/>
<dbReference type="GO" id="GO:0042602">
    <property type="term" value="F:riboflavin reductase (NADPH) activity"/>
    <property type="evidence" value="ECO:0007669"/>
    <property type="project" value="TreeGrafter"/>
</dbReference>
<organism evidence="3 4">
    <name type="scientific">Bosea lupini</name>
    <dbReference type="NCBI Taxonomy" id="1036779"/>
    <lineage>
        <taxon>Bacteria</taxon>
        <taxon>Pseudomonadati</taxon>
        <taxon>Pseudomonadota</taxon>
        <taxon>Alphaproteobacteria</taxon>
        <taxon>Hyphomicrobiales</taxon>
        <taxon>Boseaceae</taxon>
        <taxon>Bosea</taxon>
    </lineage>
</organism>
<gene>
    <name evidence="3" type="ORF">SAMN04515666_110135</name>
</gene>
<dbReference type="AlphaFoldDB" id="A0A1H7XQU4"/>
<keyword evidence="1" id="KW-0560">Oxidoreductase</keyword>
<dbReference type="Gene3D" id="2.30.110.10">
    <property type="entry name" value="Electron Transport, Fmn-binding Protein, Chain A"/>
    <property type="match status" value="1"/>
</dbReference>
<dbReference type="Proteomes" id="UP000199664">
    <property type="component" value="Unassembled WGS sequence"/>
</dbReference>
<dbReference type="GO" id="GO:0010181">
    <property type="term" value="F:FMN binding"/>
    <property type="evidence" value="ECO:0007669"/>
    <property type="project" value="InterPro"/>
</dbReference>
<dbReference type="EMBL" id="FOAN01000010">
    <property type="protein sequence ID" value="SEM36160.1"/>
    <property type="molecule type" value="Genomic_DNA"/>
</dbReference>
<name>A0A1H7XQU4_9HYPH</name>
<dbReference type="SMART" id="SM00903">
    <property type="entry name" value="Flavin_Reduct"/>
    <property type="match status" value="1"/>
</dbReference>
<dbReference type="GO" id="GO:0006208">
    <property type="term" value="P:pyrimidine nucleobase catabolic process"/>
    <property type="evidence" value="ECO:0007669"/>
    <property type="project" value="TreeGrafter"/>
</dbReference>
<evidence type="ECO:0000256" key="1">
    <source>
        <dbReference type="ARBA" id="ARBA00023002"/>
    </source>
</evidence>
<dbReference type="RefSeq" id="WP_091841089.1">
    <property type="nucleotide sequence ID" value="NZ_FOAN01000010.1"/>
</dbReference>
<proteinExistence type="predicted"/>
<keyword evidence="4" id="KW-1185">Reference proteome</keyword>
<feature type="domain" description="Flavin reductase like" evidence="2">
    <location>
        <begin position="23"/>
        <end position="170"/>
    </location>
</feature>